<reference evidence="3 4" key="1">
    <citation type="submission" date="2024-07" db="EMBL/GenBank/DDBJ databases">
        <authorList>
            <person name="Thanompreechachai J."/>
            <person name="Duangmal K."/>
        </authorList>
    </citation>
    <scope>NUCLEOTIDE SEQUENCE [LARGE SCALE GENOMIC DNA]</scope>
    <source>
        <strain evidence="3 4">KCTC 19886</strain>
    </source>
</reference>
<keyword evidence="3" id="KW-0255">Endonuclease</keyword>
<dbReference type="InterPro" id="IPR011089">
    <property type="entry name" value="GmrSD_C"/>
</dbReference>
<dbReference type="PANTHER" id="PTHR24094:SF15">
    <property type="entry name" value="AMP-DEPENDENT SYNTHETASE_LIGASE DOMAIN-CONTAINING PROTEIN-RELATED"/>
    <property type="match status" value="1"/>
</dbReference>
<evidence type="ECO:0000313" key="3">
    <source>
        <dbReference type="EMBL" id="MEW9266099.1"/>
    </source>
</evidence>
<sequence length="245" mass="25373">MPTVRGRPGPPALPLVLLLGSLLVVALLVALVALGGAPRPDRDAPPAVSAQTALAQLATLAVRAPAPHAGYARERFGDGWVDTDRNGCQTRDDVLARDLLDVSFRAGSGGCVVASGELVDPYGGERIDFVRGPGTSEQVQVDHVVALSNAWRTGAQGWDAARRTAFANDPLELLAVDGSLNAAKGDGDAATWLPPAAGFRCRYVARQVAVKAAYGLWVTPAEREAVARVLSTCPGEPSPAPTLAG</sequence>
<keyword evidence="3" id="KW-0378">Hydrolase</keyword>
<proteinExistence type="predicted"/>
<accession>A0ABV3P8X8</accession>
<evidence type="ECO:0000259" key="2">
    <source>
        <dbReference type="Pfam" id="PF07510"/>
    </source>
</evidence>
<dbReference type="Pfam" id="PF07510">
    <property type="entry name" value="GmrSD_C"/>
    <property type="match status" value="1"/>
</dbReference>
<protein>
    <submittedName>
        <fullName evidence="3">HNH endonuclease family protein</fullName>
    </submittedName>
</protein>
<dbReference type="RefSeq" id="WP_367639226.1">
    <property type="nucleotide sequence ID" value="NZ_JBFNQN010000010.1"/>
</dbReference>
<organism evidence="3 4">
    <name type="scientific">Kineococcus endophyticus</name>
    <dbReference type="NCBI Taxonomy" id="1181883"/>
    <lineage>
        <taxon>Bacteria</taxon>
        <taxon>Bacillati</taxon>
        <taxon>Actinomycetota</taxon>
        <taxon>Actinomycetes</taxon>
        <taxon>Kineosporiales</taxon>
        <taxon>Kineosporiaceae</taxon>
        <taxon>Kineococcus</taxon>
    </lineage>
</organism>
<keyword evidence="1" id="KW-0812">Transmembrane</keyword>
<dbReference type="EMBL" id="JBFNQN010000010">
    <property type="protein sequence ID" value="MEW9266099.1"/>
    <property type="molecule type" value="Genomic_DNA"/>
</dbReference>
<dbReference type="GO" id="GO:0004519">
    <property type="term" value="F:endonuclease activity"/>
    <property type="evidence" value="ECO:0007669"/>
    <property type="project" value="UniProtKB-KW"/>
</dbReference>
<feature type="domain" description="GmrSD restriction endonucleases C-terminal" evidence="2">
    <location>
        <begin position="90"/>
        <end position="228"/>
    </location>
</feature>
<comment type="caution">
    <text evidence="3">The sequence shown here is derived from an EMBL/GenBank/DDBJ whole genome shotgun (WGS) entry which is preliminary data.</text>
</comment>
<evidence type="ECO:0000256" key="1">
    <source>
        <dbReference type="SAM" id="Phobius"/>
    </source>
</evidence>
<dbReference type="PANTHER" id="PTHR24094">
    <property type="entry name" value="SECRETED PROTEIN"/>
    <property type="match status" value="1"/>
</dbReference>
<evidence type="ECO:0000313" key="4">
    <source>
        <dbReference type="Proteomes" id="UP001555826"/>
    </source>
</evidence>
<name>A0ABV3P8X8_9ACTN</name>
<keyword evidence="1" id="KW-0472">Membrane</keyword>
<keyword evidence="4" id="KW-1185">Reference proteome</keyword>
<keyword evidence="1" id="KW-1133">Transmembrane helix</keyword>
<keyword evidence="3" id="KW-0540">Nuclease</keyword>
<feature type="transmembrane region" description="Helical" evidence="1">
    <location>
        <begin position="12"/>
        <end position="34"/>
    </location>
</feature>
<gene>
    <name evidence="3" type="ORF">AB1207_15205</name>
</gene>
<dbReference type="Proteomes" id="UP001555826">
    <property type="component" value="Unassembled WGS sequence"/>
</dbReference>